<sequence length="145" mass="16949">MIVLNDIELLTCLKILNMLKSEDFYFSNLYMTKNYLTVTERQSLNILAEEKKIVLFESGSSFYSFFNKLDAERYPIGLPGMSSVYYAKENNIPIVTKCRLTRRLAEEIGVLVYSYEEMLKLINIQQNQIDHINNLLLMLENSQNN</sequence>
<name>A0ABP7FWP4_9FLAO</name>
<keyword evidence="2" id="KW-1185">Reference proteome</keyword>
<dbReference type="EMBL" id="BAABDT010000006">
    <property type="protein sequence ID" value="GAA3748950.1"/>
    <property type="molecule type" value="Genomic_DNA"/>
</dbReference>
<comment type="caution">
    <text evidence="1">The sequence shown here is derived from an EMBL/GenBank/DDBJ whole genome shotgun (WGS) entry which is preliminary data.</text>
</comment>
<organism evidence="1 2">
    <name type="scientific">Flavobacterium ginsengisoli</name>
    <dbReference type="NCBI Taxonomy" id="871694"/>
    <lineage>
        <taxon>Bacteria</taxon>
        <taxon>Pseudomonadati</taxon>
        <taxon>Bacteroidota</taxon>
        <taxon>Flavobacteriia</taxon>
        <taxon>Flavobacteriales</taxon>
        <taxon>Flavobacteriaceae</taxon>
        <taxon>Flavobacterium</taxon>
    </lineage>
</organism>
<reference evidence="2" key="1">
    <citation type="journal article" date="2019" name="Int. J. Syst. Evol. Microbiol.">
        <title>The Global Catalogue of Microorganisms (GCM) 10K type strain sequencing project: providing services to taxonomists for standard genome sequencing and annotation.</title>
        <authorList>
            <consortium name="The Broad Institute Genomics Platform"/>
            <consortium name="The Broad Institute Genome Sequencing Center for Infectious Disease"/>
            <person name="Wu L."/>
            <person name="Ma J."/>
        </authorList>
    </citation>
    <scope>NUCLEOTIDE SEQUENCE [LARGE SCALE GENOMIC DNA]</scope>
    <source>
        <strain evidence="2">JCM 17336</strain>
    </source>
</reference>
<protein>
    <submittedName>
        <fullName evidence="1">Uncharacterized protein</fullName>
    </submittedName>
</protein>
<gene>
    <name evidence="1" type="ORF">GCM10022422_36950</name>
</gene>
<evidence type="ECO:0000313" key="2">
    <source>
        <dbReference type="Proteomes" id="UP001501367"/>
    </source>
</evidence>
<proteinExistence type="predicted"/>
<dbReference type="Proteomes" id="UP001501367">
    <property type="component" value="Unassembled WGS sequence"/>
</dbReference>
<evidence type="ECO:0000313" key="1">
    <source>
        <dbReference type="EMBL" id="GAA3748950.1"/>
    </source>
</evidence>
<accession>A0ABP7FWP4</accession>